<keyword evidence="1" id="KW-0547">Nucleotide-binding</keyword>
<dbReference type="Proteomes" id="UP000076825">
    <property type="component" value="Chromosome 1"/>
</dbReference>
<dbReference type="GO" id="GO:0016787">
    <property type="term" value="F:hydrolase activity"/>
    <property type="evidence" value="ECO:0007669"/>
    <property type="project" value="UniProtKB-KW"/>
</dbReference>
<dbReference type="PANTHER" id="PTHR43309:SF4">
    <property type="entry name" value="CARBOXYLTRANSFERASE DOMAIN-CONTAINING PROTEIN"/>
    <property type="match status" value="1"/>
</dbReference>
<dbReference type="PATRIC" id="fig|123899.6.peg.821"/>
<evidence type="ECO:0000313" key="5">
    <source>
        <dbReference type="EMBL" id="SAI67681.1"/>
    </source>
</evidence>
<dbReference type="RefSeq" id="WP_063491611.1">
    <property type="nucleotide sequence ID" value="NZ_CP016340.1"/>
</dbReference>
<dbReference type="Gene3D" id="2.40.100.10">
    <property type="entry name" value="Cyclophilin-like"/>
    <property type="match status" value="1"/>
</dbReference>
<dbReference type="SUPFAM" id="SSF50891">
    <property type="entry name" value="Cyclophilin-like"/>
    <property type="match status" value="1"/>
</dbReference>
<reference evidence="5 6" key="1">
    <citation type="submission" date="2016-04" db="EMBL/GenBank/DDBJ databases">
        <authorList>
            <consortium name="Pathogen Informatics"/>
        </authorList>
    </citation>
    <scope>NUCLEOTIDE SEQUENCE [LARGE SCALE GENOMIC DNA]</scope>
    <source>
        <strain evidence="5 6">H044680328</strain>
    </source>
</reference>
<dbReference type="InterPro" id="IPR052708">
    <property type="entry name" value="PxpC"/>
</dbReference>
<sequence length="339" mass="36141">MSLSVLKPGLLSTFQDAGRHGHQHLGIPVSGAMDWRAHALANLLAGNDTRPATLEITLAGPVLRFEAPTCFALAGADLSATLDGEPLAWSRPQWAQAGQVLAFGAPRHGARTYLAVHGGFALTPVMGSCSTYVRSALGGWQGRALRAGDRIGLARALPPHVDGLQALLDNLRIYLPAALGDPARARLRVLPGAHWDAFSTVSQQTLLEAEFRISAQADRMGYRLQGPMLALSSPRQFLSEAVSFGTVQVPPGGEAIVLMADRQTTGGYPKLAQVASIDLPALAQRLPGATLRFSLIDLETAQRLDQARHAALMTLHDALQPLRACLHAARRPLPEENTP</sequence>
<keyword evidence="6" id="KW-1185">Reference proteome</keyword>
<dbReference type="GeneID" id="56587747"/>
<evidence type="ECO:0000256" key="1">
    <source>
        <dbReference type="ARBA" id="ARBA00022741"/>
    </source>
</evidence>
<dbReference type="KEGG" id="btrm:SAMEA390648700847"/>
<keyword evidence="3" id="KW-0067">ATP-binding</keyword>
<organism evidence="5 6">
    <name type="scientific">Bordetella trematum</name>
    <dbReference type="NCBI Taxonomy" id="123899"/>
    <lineage>
        <taxon>Bacteria</taxon>
        <taxon>Pseudomonadati</taxon>
        <taxon>Pseudomonadota</taxon>
        <taxon>Betaproteobacteria</taxon>
        <taxon>Burkholderiales</taxon>
        <taxon>Alcaligenaceae</taxon>
        <taxon>Bordetella</taxon>
    </lineage>
</organism>
<dbReference type="OrthoDB" id="9768696at2"/>
<feature type="domain" description="Carboxyltransferase" evidence="4">
    <location>
        <begin position="24"/>
        <end position="311"/>
    </location>
</feature>
<evidence type="ECO:0000259" key="4">
    <source>
        <dbReference type="SMART" id="SM00797"/>
    </source>
</evidence>
<dbReference type="NCBIfam" id="TIGR00724">
    <property type="entry name" value="urea_amlyse_rel"/>
    <property type="match status" value="1"/>
</dbReference>
<protein>
    <submittedName>
        <fullName evidence="5">Histidine kinase inhibitor antagonist</fullName>
    </submittedName>
</protein>
<evidence type="ECO:0000256" key="2">
    <source>
        <dbReference type="ARBA" id="ARBA00022801"/>
    </source>
</evidence>
<gene>
    <name evidence="5" type="primary">kipA</name>
    <name evidence="5" type="ORF">SAMEA3906487_00847</name>
</gene>
<accession>A0A157RFE4</accession>
<evidence type="ECO:0000313" key="6">
    <source>
        <dbReference type="Proteomes" id="UP000076825"/>
    </source>
</evidence>
<evidence type="ECO:0000256" key="3">
    <source>
        <dbReference type="ARBA" id="ARBA00022840"/>
    </source>
</evidence>
<dbReference type="InterPro" id="IPR003778">
    <property type="entry name" value="CT_A_B"/>
</dbReference>
<dbReference type="PANTHER" id="PTHR43309">
    <property type="entry name" value="5-OXOPROLINASE SUBUNIT C"/>
    <property type="match status" value="1"/>
</dbReference>
<keyword evidence="2" id="KW-0378">Hydrolase</keyword>
<dbReference type="InterPro" id="IPR029000">
    <property type="entry name" value="Cyclophilin-like_dom_sf"/>
</dbReference>
<dbReference type="Pfam" id="PF02626">
    <property type="entry name" value="CT_A_B"/>
    <property type="match status" value="1"/>
</dbReference>
<dbReference type="SMART" id="SM00797">
    <property type="entry name" value="AHS2"/>
    <property type="match status" value="1"/>
</dbReference>
<dbReference type="STRING" id="123899.SAMEA3906487_00847"/>
<dbReference type="AlphaFoldDB" id="A0A157RFE4"/>
<dbReference type="GO" id="GO:0005524">
    <property type="term" value="F:ATP binding"/>
    <property type="evidence" value="ECO:0007669"/>
    <property type="project" value="UniProtKB-KW"/>
</dbReference>
<dbReference type="EMBL" id="LT546645">
    <property type="protein sequence ID" value="SAI67681.1"/>
    <property type="molecule type" value="Genomic_DNA"/>
</dbReference>
<proteinExistence type="predicted"/>
<name>A0A157RFE4_9BORD</name>
<dbReference type="eggNOG" id="COG1984">
    <property type="taxonomic scope" value="Bacteria"/>
</dbReference>